<dbReference type="PANTHER" id="PTHR42792">
    <property type="entry name" value="FLAGELLIN"/>
    <property type="match status" value="1"/>
</dbReference>
<dbReference type="GeneID" id="7333525"/>
<evidence type="ECO:0000256" key="1">
    <source>
        <dbReference type="ARBA" id="ARBA00005709"/>
    </source>
</evidence>
<dbReference type="SUPFAM" id="SSF64518">
    <property type="entry name" value="Phase 1 flagellin"/>
    <property type="match status" value="1"/>
</dbReference>
<dbReference type="RefSeq" id="WP_010920813.1">
    <property type="nucleotide sequence ID" value="NC_011916.1"/>
</dbReference>
<dbReference type="RefSeq" id="YP_002518444.1">
    <property type="nucleotide sequence ID" value="NC_011916.1"/>
</dbReference>
<keyword evidence="7" id="KW-0966">Cell projection</keyword>
<evidence type="ECO:0000313" key="8">
    <source>
        <dbReference type="Proteomes" id="UP000001364"/>
    </source>
</evidence>
<name>A0A0H3CCA4_CAUVN</name>
<comment type="function">
    <text evidence="4">Flagellin is the subunit protein which polymerizes to form the filaments of bacterial flagella.</text>
</comment>
<dbReference type="GO" id="GO:0005576">
    <property type="term" value="C:extracellular region"/>
    <property type="evidence" value="ECO:0007669"/>
    <property type="project" value="UniProtKB-SubCell"/>
</dbReference>
<dbReference type="InterPro" id="IPR046358">
    <property type="entry name" value="Flagellin_C"/>
</dbReference>
<keyword evidence="7" id="KW-0282">Flagellum</keyword>
<organism evidence="7 8">
    <name type="scientific">Caulobacter vibrioides (strain NA1000 / CB15N)</name>
    <name type="common">Caulobacter crescentus</name>
    <dbReference type="NCBI Taxonomy" id="565050"/>
    <lineage>
        <taxon>Bacteria</taxon>
        <taxon>Pseudomonadati</taxon>
        <taxon>Pseudomonadota</taxon>
        <taxon>Alphaproteobacteria</taxon>
        <taxon>Caulobacterales</taxon>
        <taxon>Caulobacteraceae</taxon>
        <taxon>Caulobacter</taxon>
    </lineage>
</organism>
<dbReference type="Pfam" id="PF00700">
    <property type="entry name" value="Flagellin_C"/>
    <property type="match status" value="1"/>
</dbReference>
<gene>
    <name evidence="7" type="ordered locus">CCNA_03071</name>
</gene>
<comment type="similarity">
    <text evidence="1 4">Belongs to the bacterial flagellin family.</text>
</comment>
<dbReference type="Proteomes" id="UP000001364">
    <property type="component" value="Chromosome"/>
</dbReference>
<dbReference type="EMBL" id="CP001340">
    <property type="protein sequence ID" value="ACL96536.1"/>
    <property type="molecule type" value="Genomic_DNA"/>
</dbReference>
<evidence type="ECO:0000259" key="5">
    <source>
        <dbReference type="Pfam" id="PF00669"/>
    </source>
</evidence>
<keyword evidence="4" id="KW-0964">Secreted</keyword>
<dbReference type="KEGG" id="ccs:CCNA_03071"/>
<evidence type="ECO:0000256" key="3">
    <source>
        <dbReference type="ARBA" id="ARBA00023143"/>
    </source>
</evidence>
<dbReference type="AlphaFoldDB" id="A0A0H3CCA4"/>
<feature type="domain" description="Flagellin N-terminal" evidence="5">
    <location>
        <begin position="15"/>
        <end position="140"/>
    </location>
</feature>
<dbReference type="PATRIC" id="fig|565050.3.peg.2999"/>
<dbReference type="GO" id="GO:0005198">
    <property type="term" value="F:structural molecule activity"/>
    <property type="evidence" value="ECO:0007669"/>
    <property type="project" value="UniProtKB-UniRule"/>
</dbReference>
<evidence type="ECO:0000313" key="7">
    <source>
        <dbReference type="EMBL" id="ACL96536.1"/>
    </source>
</evidence>
<evidence type="ECO:0000259" key="6">
    <source>
        <dbReference type="Pfam" id="PF00700"/>
    </source>
</evidence>
<comment type="subcellular location">
    <subcellularLocation>
        <location evidence="4">Secreted</location>
    </subcellularLocation>
    <subcellularLocation>
        <location evidence="4">Bacterial flagellum</location>
    </subcellularLocation>
</comment>
<dbReference type="InterPro" id="IPR001029">
    <property type="entry name" value="Flagellin_N"/>
</dbReference>
<feature type="domain" description="Flagellin C-terminal" evidence="6">
    <location>
        <begin position="340"/>
        <end position="422"/>
    </location>
</feature>
<evidence type="ECO:0000256" key="4">
    <source>
        <dbReference type="RuleBase" id="RU362073"/>
    </source>
</evidence>
<keyword evidence="3 4" id="KW-0975">Bacterial flagellum</keyword>
<reference evidence="7 8" key="1">
    <citation type="journal article" date="2010" name="J. Bacteriol.">
        <title>The genetic basis of laboratory adaptation in Caulobacter crescentus.</title>
        <authorList>
            <person name="Marks M.E."/>
            <person name="Castro-Rojas C.M."/>
            <person name="Teiling C."/>
            <person name="Du L."/>
            <person name="Kapatral V."/>
            <person name="Walunas T.L."/>
            <person name="Crosson S."/>
        </authorList>
    </citation>
    <scope>NUCLEOTIDE SEQUENCE [LARGE SCALE GENOMIC DNA]</scope>
    <source>
        <strain evidence="8">NA1000 / CB15N</strain>
    </source>
</reference>
<dbReference type="GO" id="GO:0009288">
    <property type="term" value="C:bacterial-type flagellum"/>
    <property type="evidence" value="ECO:0007669"/>
    <property type="project" value="UniProtKB-SubCell"/>
</dbReference>
<dbReference type="SMR" id="A0A0H3CCA4"/>
<sequence>MVGGGVSLNALRGAAALSEADARLSSAGNRVSTGRRIDSPRDNGATWSISRRMATEARSFQVVNDSLARGASMLDVAAAGVEQIHDFLATAREKALALRDPSLDEPSKLALVADVKMLVDQVNRVAMQAVFDGKRPLADKLTTGSVTYSQTTYNPVTTAATPASLGGAFVNASGVAAQTFLRDGGATPGRIDLYLDAYGVPDVLEIWQGGARRAATGQGFVGGGAPVAAGTAVSGRSILSFDYNPASGHDIEFRFNEAGSLAGTAWAVDAIALQPLASARPTTNTTSFTVPDVTTSSATGYDFTSDPNGGSELVTSQPLTAEALDLDTIDWTNVGGIFESVEQALNKTRAAGIYFGGRQESFAGLIAQNRLMSDTLATGVGNLVDADLARESARLQALEASASLASQALSIANSQQSWVLGLFN</sequence>
<dbReference type="PANTHER" id="PTHR42792:SF2">
    <property type="entry name" value="FLAGELLIN"/>
    <property type="match status" value="1"/>
</dbReference>
<dbReference type="Pfam" id="PF00669">
    <property type="entry name" value="Flagellin_N"/>
    <property type="match status" value="1"/>
</dbReference>
<comment type="subunit">
    <text evidence="2">In C.crescentus, the flagellar filament is composed of multiple flagellins of 29 kDa; 27 kDa and 25 kDa.</text>
</comment>
<accession>A0A0H3CCA4</accession>
<keyword evidence="8" id="KW-1185">Reference proteome</keyword>
<proteinExistence type="inferred from homology"/>
<evidence type="ECO:0000256" key="2">
    <source>
        <dbReference type="ARBA" id="ARBA00011829"/>
    </source>
</evidence>
<dbReference type="HOGENOM" id="CLU_646707_0_0_5"/>
<dbReference type="PRINTS" id="PR00207">
    <property type="entry name" value="FLAGELLIN"/>
</dbReference>
<dbReference type="OrthoDB" id="9796789at2"/>
<dbReference type="InterPro" id="IPR001492">
    <property type="entry name" value="Flagellin"/>
</dbReference>
<keyword evidence="7" id="KW-0969">Cilium</keyword>
<dbReference type="Gene3D" id="1.20.1330.10">
    <property type="entry name" value="f41 fragment of flagellin, N-terminal domain"/>
    <property type="match status" value="1"/>
</dbReference>
<protein>
    <recommendedName>
        <fullName evidence="4">Flagellin</fullName>
    </recommendedName>
</protein>